<sequence length="103" mass="11795">MSDRSLEDEVRILRRVIARKMSKVIDGELIVRVQGKTSGINAETHIELRLLEMPPPDSVIPEELTEFTILALQSAERKREQLGYKKVVGVDFDSKSWKAKFQV</sequence>
<evidence type="ECO:0000313" key="2">
    <source>
        <dbReference type="Proteomes" id="UP001597079"/>
    </source>
</evidence>
<keyword evidence="2" id="KW-1185">Reference proteome</keyword>
<evidence type="ECO:0000313" key="1">
    <source>
        <dbReference type="EMBL" id="MFD1676073.1"/>
    </source>
</evidence>
<evidence type="ECO:0008006" key="3">
    <source>
        <dbReference type="Google" id="ProtNLM"/>
    </source>
</evidence>
<proteinExistence type="predicted"/>
<reference evidence="2" key="1">
    <citation type="journal article" date="2019" name="Int. J. Syst. Evol. Microbiol.">
        <title>The Global Catalogue of Microorganisms (GCM) 10K type strain sequencing project: providing services to taxonomists for standard genome sequencing and annotation.</title>
        <authorList>
            <consortium name="The Broad Institute Genomics Platform"/>
            <consortium name="The Broad Institute Genome Sequencing Center for Infectious Disease"/>
            <person name="Wu L."/>
            <person name="Ma J."/>
        </authorList>
    </citation>
    <scope>NUCLEOTIDE SEQUENCE [LARGE SCALE GENOMIC DNA]</scope>
    <source>
        <strain evidence="2">CGMCC 1.12286</strain>
    </source>
</reference>
<dbReference type="Proteomes" id="UP001597079">
    <property type="component" value="Unassembled WGS sequence"/>
</dbReference>
<name>A0ABW4JLW5_9BACL</name>
<comment type="caution">
    <text evidence="1">The sequence shown here is derived from an EMBL/GenBank/DDBJ whole genome shotgun (WGS) entry which is preliminary data.</text>
</comment>
<dbReference type="EMBL" id="JBHUCX010000043">
    <property type="protein sequence ID" value="MFD1676073.1"/>
    <property type="molecule type" value="Genomic_DNA"/>
</dbReference>
<gene>
    <name evidence="1" type="ORF">ACFSB2_15320</name>
</gene>
<organism evidence="1 2">
    <name type="scientific">Alicyclobacillus fodiniaquatilis</name>
    <dbReference type="NCBI Taxonomy" id="1661150"/>
    <lineage>
        <taxon>Bacteria</taxon>
        <taxon>Bacillati</taxon>
        <taxon>Bacillota</taxon>
        <taxon>Bacilli</taxon>
        <taxon>Bacillales</taxon>
        <taxon>Alicyclobacillaceae</taxon>
        <taxon>Alicyclobacillus</taxon>
    </lineage>
</organism>
<protein>
    <recommendedName>
        <fullName evidence="3">YbaB/EbfC DNA-binding family protein</fullName>
    </recommendedName>
</protein>
<accession>A0ABW4JLW5</accession>
<dbReference type="RefSeq" id="WP_377943966.1">
    <property type="nucleotide sequence ID" value="NZ_JBHUCX010000043.1"/>
</dbReference>